<evidence type="ECO:0000313" key="2">
    <source>
        <dbReference type="Proteomes" id="UP000824111"/>
    </source>
</evidence>
<accession>A0A9D1LV04</accession>
<dbReference type="InterPro" id="IPR022476">
    <property type="entry name" value="Spore_YabP/YqfC"/>
</dbReference>
<gene>
    <name evidence="1" type="ORF">IAB04_04355</name>
</gene>
<comment type="caution">
    <text evidence="1">The sequence shown here is derived from an EMBL/GenBank/DDBJ whole genome shotgun (WGS) entry which is preliminary data.</text>
</comment>
<organism evidence="1 2">
    <name type="scientific">Candidatus Avimonoglobus intestinipullorum</name>
    <dbReference type="NCBI Taxonomy" id="2840699"/>
    <lineage>
        <taxon>Bacteria</taxon>
        <taxon>Bacillati</taxon>
        <taxon>Bacillota</taxon>
        <taxon>Clostridia</taxon>
        <taxon>Eubacteriales</taxon>
        <taxon>Candidatus Avimonoglobus</taxon>
    </lineage>
</organism>
<evidence type="ECO:0000313" key="1">
    <source>
        <dbReference type="EMBL" id="HIU48571.1"/>
    </source>
</evidence>
<name>A0A9D1LV04_9FIRM</name>
<sequence>GIIEYTDTTIRLNIGEKQLKIDGAQLGIKSIDSDDITVYGDIRAVEFI</sequence>
<dbReference type="EMBL" id="DVND01000116">
    <property type="protein sequence ID" value="HIU48571.1"/>
    <property type="molecule type" value="Genomic_DNA"/>
</dbReference>
<dbReference type="Pfam" id="PF07873">
    <property type="entry name" value="YabP"/>
    <property type="match status" value="1"/>
</dbReference>
<proteinExistence type="predicted"/>
<feature type="non-terminal residue" evidence="1">
    <location>
        <position position="1"/>
    </location>
</feature>
<dbReference type="AlphaFoldDB" id="A0A9D1LV04"/>
<reference evidence="1" key="1">
    <citation type="submission" date="2020-10" db="EMBL/GenBank/DDBJ databases">
        <authorList>
            <person name="Gilroy R."/>
        </authorList>
    </citation>
    <scope>NUCLEOTIDE SEQUENCE</scope>
    <source>
        <strain evidence="1">ChiSjej4B22-9803</strain>
    </source>
</reference>
<dbReference type="Proteomes" id="UP000824111">
    <property type="component" value="Unassembled WGS sequence"/>
</dbReference>
<reference evidence="1" key="2">
    <citation type="journal article" date="2021" name="PeerJ">
        <title>Extensive microbial diversity within the chicken gut microbiome revealed by metagenomics and culture.</title>
        <authorList>
            <person name="Gilroy R."/>
            <person name="Ravi A."/>
            <person name="Getino M."/>
            <person name="Pursley I."/>
            <person name="Horton D.L."/>
            <person name="Alikhan N.F."/>
            <person name="Baker D."/>
            <person name="Gharbi K."/>
            <person name="Hall N."/>
            <person name="Watson M."/>
            <person name="Adriaenssens E.M."/>
            <person name="Foster-Nyarko E."/>
            <person name="Jarju S."/>
            <person name="Secka A."/>
            <person name="Antonio M."/>
            <person name="Oren A."/>
            <person name="Chaudhuri R.R."/>
            <person name="La Ragione R."/>
            <person name="Hildebrand F."/>
            <person name="Pallen M.J."/>
        </authorList>
    </citation>
    <scope>NUCLEOTIDE SEQUENCE</scope>
    <source>
        <strain evidence="1">ChiSjej4B22-9803</strain>
    </source>
</reference>
<protein>
    <submittedName>
        <fullName evidence="1">YabP/YqfC family sporulation protein</fullName>
    </submittedName>
</protein>
<dbReference type="InterPro" id="IPR038705">
    <property type="entry name" value="YabP_sf"/>
</dbReference>
<dbReference type="Gene3D" id="2.60.40.2000">
    <property type="match status" value="1"/>
</dbReference>